<proteinExistence type="predicted"/>
<dbReference type="EMBL" id="QGQD01000043">
    <property type="protein sequence ID" value="TLD01153.1"/>
    <property type="molecule type" value="Genomic_DNA"/>
</dbReference>
<accession>A0A4U8QAA1</accession>
<dbReference type="RefSeq" id="WP_141728551.1">
    <property type="nucleotide sequence ID" value="NZ_CABMJZ010000021.1"/>
</dbReference>
<organism evidence="1 2">
    <name type="scientific">Robinsoniella peoriensis</name>
    <dbReference type="NCBI Taxonomy" id="180332"/>
    <lineage>
        <taxon>Bacteria</taxon>
        <taxon>Bacillati</taxon>
        <taxon>Bacillota</taxon>
        <taxon>Clostridia</taxon>
        <taxon>Lachnospirales</taxon>
        <taxon>Lachnospiraceae</taxon>
        <taxon>Robinsoniella</taxon>
    </lineage>
</organism>
<keyword evidence="2" id="KW-1185">Reference proteome</keyword>
<dbReference type="AlphaFoldDB" id="A0A4U8QAA1"/>
<comment type="caution">
    <text evidence="1">The sequence shown here is derived from an EMBL/GenBank/DDBJ whole genome shotgun (WGS) entry which is preliminary data.</text>
</comment>
<sequence>MTAVFLYAKVEDALLCRIVPKGIIMPKTGLLEIVYIYIERTGVKRQWRKTGYDQSKAAKAFV</sequence>
<dbReference type="Proteomes" id="UP000306509">
    <property type="component" value="Unassembled WGS sequence"/>
</dbReference>
<evidence type="ECO:0000313" key="2">
    <source>
        <dbReference type="Proteomes" id="UP000306509"/>
    </source>
</evidence>
<evidence type="ECO:0000313" key="1">
    <source>
        <dbReference type="EMBL" id="TLD01153.1"/>
    </source>
</evidence>
<reference evidence="1 2" key="1">
    <citation type="journal article" date="2019" name="Anaerobe">
        <title>Detection of Robinsoniella peoriensis in multiple bone samples of a trauma patient.</title>
        <authorList>
            <person name="Schrottner P."/>
            <person name="Hartwich K."/>
            <person name="Bunk B."/>
            <person name="Schober I."/>
            <person name="Helbig S."/>
            <person name="Rudolph W.W."/>
            <person name="Gunzer F."/>
        </authorList>
    </citation>
    <scope>NUCLEOTIDE SEQUENCE [LARGE SCALE GENOMIC DNA]</scope>
    <source>
        <strain evidence="1 2">DSM 106044</strain>
    </source>
</reference>
<gene>
    <name evidence="1" type="ORF">DSM106044_01945</name>
</gene>
<name>A0A4U8QAA1_9FIRM</name>
<dbReference type="STRING" id="180332.GCA_000797495_04880"/>
<protein>
    <submittedName>
        <fullName evidence="1">Uncharacterized protein</fullName>
    </submittedName>
</protein>